<dbReference type="Gene3D" id="1.10.30.50">
    <property type="match status" value="1"/>
</dbReference>
<feature type="region of interest" description="Disordered" evidence="1">
    <location>
        <begin position="80"/>
        <end position="123"/>
    </location>
</feature>
<organism evidence="3 4">
    <name type="scientific">Corallococcus carmarthensis</name>
    <dbReference type="NCBI Taxonomy" id="2316728"/>
    <lineage>
        <taxon>Bacteria</taxon>
        <taxon>Pseudomonadati</taxon>
        <taxon>Myxococcota</taxon>
        <taxon>Myxococcia</taxon>
        <taxon>Myxococcales</taxon>
        <taxon>Cystobacterineae</taxon>
        <taxon>Myxococcaceae</taxon>
        <taxon>Corallococcus</taxon>
    </lineage>
</organism>
<dbReference type="GO" id="GO:0003676">
    <property type="term" value="F:nucleic acid binding"/>
    <property type="evidence" value="ECO:0007669"/>
    <property type="project" value="InterPro"/>
</dbReference>
<dbReference type="Proteomes" id="UP000268313">
    <property type="component" value="Unassembled WGS sequence"/>
</dbReference>
<sequence>GLTLTGAGAVVGVPVMAASTASIVAGLAVGADGLADGAKAVSVLSSRKDRSGRDFTRAGKRDVIESNRKANEGQTICESCGTETVPAQQSKKGVTPPGNETHVDHVQPKSKGGEGAPGNGQVLCRDCNLEKSDTYP</sequence>
<feature type="compositionally biased region" description="Polar residues" evidence="1">
    <location>
        <begin position="80"/>
        <end position="92"/>
    </location>
</feature>
<dbReference type="GO" id="GO:0004519">
    <property type="term" value="F:endonuclease activity"/>
    <property type="evidence" value="ECO:0007669"/>
    <property type="project" value="UniProtKB-KW"/>
</dbReference>
<keyword evidence="3" id="KW-0255">Endonuclease</keyword>
<feature type="non-terminal residue" evidence="3">
    <location>
        <position position="1"/>
    </location>
</feature>
<dbReference type="GO" id="GO:0008270">
    <property type="term" value="F:zinc ion binding"/>
    <property type="evidence" value="ECO:0007669"/>
    <property type="project" value="InterPro"/>
</dbReference>
<reference evidence="4" key="1">
    <citation type="submission" date="2018-09" db="EMBL/GenBank/DDBJ databases">
        <authorList>
            <person name="Livingstone P.G."/>
            <person name="Whitworth D.E."/>
        </authorList>
    </citation>
    <scope>NUCLEOTIDE SEQUENCE [LARGE SCALE GENOMIC DNA]</scope>
    <source>
        <strain evidence="4">CA043D</strain>
    </source>
</reference>
<comment type="caution">
    <text evidence="3">The sequence shown here is derived from an EMBL/GenBank/DDBJ whole genome shotgun (WGS) entry which is preliminary data.</text>
</comment>
<evidence type="ECO:0000259" key="2">
    <source>
        <dbReference type="Pfam" id="PF01844"/>
    </source>
</evidence>
<feature type="domain" description="HNH" evidence="2">
    <location>
        <begin position="77"/>
        <end position="133"/>
    </location>
</feature>
<dbReference type="EMBL" id="RAWE01000403">
    <property type="protein sequence ID" value="RKG93431.1"/>
    <property type="molecule type" value="Genomic_DNA"/>
</dbReference>
<accession>A0A3A8JSJ8</accession>
<dbReference type="InterPro" id="IPR003615">
    <property type="entry name" value="HNH_nuc"/>
</dbReference>
<dbReference type="Pfam" id="PF01844">
    <property type="entry name" value="HNH"/>
    <property type="match status" value="1"/>
</dbReference>
<name>A0A3A8JSJ8_9BACT</name>
<keyword evidence="3" id="KW-0378">Hydrolase</keyword>
<evidence type="ECO:0000313" key="3">
    <source>
        <dbReference type="EMBL" id="RKG93431.1"/>
    </source>
</evidence>
<dbReference type="AlphaFoldDB" id="A0A3A8JSJ8"/>
<gene>
    <name evidence="3" type="ORF">D7X32_43715</name>
</gene>
<dbReference type="CDD" id="cd00085">
    <property type="entry name" value="HNHc"/>
    <property type="match status" value="1"/>
</dbReference>
<proteinExistence type="predicted"/>
<dbReference type="RefSeq" id="WP_147450513.1">
    <property type="nucleotide sequence ID" value="NZ_RAWE01000403.1"/>
</dbReference>
<protein>
    <submittedName>
        <fullName evidence="3">HNH endonuclease</fullName>
    </submittedName>
</protein>
<keyword evidence="3" id="KW-0540">Nuclease</keyword>
<keyword evidence="4" id="KW-1185">Reference proteome</keyword>
<dbReference type="InterPro" id="IPR002711">
    <property type="entry name" value="HNH"/>
</dbReference>
<evidence type="ECO:0000256" key="1">
    <source>
        <dbReference type="SAM" id="MobiDB-lite"/>
    </source>
</evidence>
<evidence type="ECO:0000313" key="4">
    <source>
        <dbReference type="Proteomes" id="UP000268313"/>
    </source>
</evidence>